<evidence type="ECO:0000313" key="5">
    <source>
        <dbReference type="EMBL" id="PWN21071.1"/>
    </source>
</evidence>
<evidence type="ECO:0000256" key="3">
    <source>
        <dbReference type="SAM" id="Phobius"/>
    </source>
</evidence>
<dbReference type="Proteomes" id="UP000245942">
    <property type="component" value="Unassembled WGS sequence"/>
</dbReference>
<dbReference type="GO" id="GO:0030026">
    <property type="term" value="P:intracellular manganese ion homeostasis"/>
    <property type="evidence" value="ECO:0007669"/>
    <property type="project" value="TreeGrafter"/>
</dbReference>
<feature type="region of interest" description="Disordered" evidence="2">
    <location>
        <begin position="633"/>
        <end position="655"/>
    </location>
</feature>
<dbReference type="PANTHER" id="PTHR12064:SF90">
    <property type="entry name" value="CNNM TRANSMEMBRANE DOMAIN-CONTAINING PROTEIN"/>
    <property type="match status" value="1"/>
</dbReference>
<evidence type="ECO:0000313" key="6">
    <source>
        <dbReference type="Proteomes" id="UP000245942"/>
    </source>
</evidence>
<feature type="transmembrane region" description="Helical" evidence="3">
    <location>
        <begin position="337"/>
        <end position="356"/>
    </location>
</feature>
<feature type="compositionally biased region" description="Polar residues" evidence="2">
    <location>
        <begin position="843"/>
        <end position="857"/>
    </location>
</feature>
<keyword evidence="1 3" id="KW-0472">Membrane</keyword>
<organism evidence="5 6">
    <name type="scientific">Pseudomicrostroma glucosiphilum</name>
    <dbReference type="NCBI Taxonomy" id="1684307"/>
    <lineage>
        <taxon>Eukaryota</taxon>
        <taxon>Fungi</taxon>
        <taxon>Dikarya</taxon>
        <taxon>Basidiomycota</taxon>
        <taxon>Ustilaginomycotina</taxon>
        <taxon>Exobasidiomycetes</taxon>
        <taxon>Microstromatales</taxon>
        <taxon>Microstromatales incertae sedis</taxon>
        <taxon>Pseudomicrostroma</taxon>
    </lineage>
</organism>
<keyword evidence="1 3" id="KW-0812">Transmembrane</keyword>
<dbReference type="RefSeq" id="XP_025348231.1">
    <property type="nucleotide sequence ID" value="XM_025492409.1"/>
</dbReference>
<dbReference type="GO" id="GO:0005737">
    <property type="term" value="C:cytoplasm"/>
    <property type="evidence" value="ECO:0007669"/>
    <property type="project" value="TreeGrafter"/>
</dbReference>
<feature type="transmembrane region" description="Helical" evidence="3">
    <location>
        <begin position="303"/>
        <end position="325"/>
    </location>
</feature>
<dbReference type="SUPFAM" id="SSF54631">
    <property type="entry name" value="CBS-domain pair"/>
    <property type="match status" value="1"/>
</dbReference>
<dbReference type="PROSITE" id="PS51846">
    <property type="entry name" value="CNNM"/>
    <property type="match status" value="1"/>
</dbReference>
<keyword evidence="6" id="KW-1185">Reference proteome</keyword>
<evidence type="ECO:0000256" key="2">
    <source>
        <dbReference type="SAM" id="MobiDB-lite"/>
    </source>
</evidence>
<evidence type="ECO:0000259" key="4">
    <source>
        <dbReference type="PROSITE" id="PS51846"/>
    </source>
</evidence>
<accession>A0A316U9C9</accession>
<feature type="region of interest" description="Disordered" evidence="2">
    <location>
        <begin position="885"/>
        <end position="965"/>
    </location>
</feature>
<dbReference type="EMBL" id="KZ819326">
    <property type="protein sequence ID" value="PWN21071.1"/>
    <property type="molecule type" value="Genomic_DNA"/>
</dbReference>
<feature type="compositionally biased region" description="Low complexity" evidence="2">
    <location>
        <begin position="1008"/>
        <end position="1026"/>
    </location>
</feature>
<dbReference type="Gene3D" id="3.10.580.10">
    <property type="entry name" value="CBS-domain"/>
    <property type="match status" value="3"/>
</dbReference>
<dbReference type="InterPro" id="IPR002550">
    <property type="entry name" value="CNNM"/>
</dbReference>
<feature type="region of interest" description="Disordered" evidence="2">
    <location>
        <begin position="1"/>
        <end position="27"/>
    </location>
</feature>
<sequence>MTRPRQPAPQITPLYAHQSSSHHRHSPTLEQHHCLFAPVSQSSVYTRSASSSSSTSRSLLFPRLPHFWFLLALVLLLRSPFIPSASGSALPSASIDQIQRASDATYSQAPLSDLARDGAVHVRSEAEEPHLKATLVWHDSTPPLPSDSSPRPNKRKTDALDLAEQLLSLQRRSDSIQDDQLSPSATLQRSLLSRRQNNPAASSAANTCACNTDEPLSSGAKAGYAIVVPILVILSGIFAGLTLGYMSLDETQLHVLATTGSEKQKAYAKKIIPIRKDGHLLLTTLLIANMITNETLPIVSDPLFPSPVLAVVVSTILVIIFAELVPQSVCSRYGLEIGAYMAVPTRCIILVLWPIGYPVSRILHWTLGPHHGIVYRRAELKELVTMHALSGGRGGDLNGDTVMMVGGALDLQEKVAQQAMTSIDNVFMLPYEAQLDYATLERVVQSGHSRIPIYQEVDVSLNAPARSGSGTPSKRMMPAFLSSLGRKPTASSTRRFNSGDDDETISSSERNEQGVPLSEKEGKESSAHTAAHGNISVKRKKIIGTLLVKSCVLLDPEDAIPVSEMTINALPSVPHDEPLLNVLNAFQDGRSHMAIVTSASRLGDSLAPSKLPGNSSFARRGTNLREIDEECIGDDSFNNGARNSSSSSTSSSTGGDYRHKFRGFFKRRGAQDDIELAHRAQSNTMLAENTVSNDKASGVMPDIIGVITLEDVLEELIGEEIYDEYDPREEGEQGWNKITPPSSPEEVAGAKRLLATASGGPAAEPQASVTVKASESATTNLGTAQAPAQRELSDAVTAAPRTLLGRLGLLPGQQRANSMTAPQKTAGDAMVSPSAMTAGALQSSPDALNVDPSTGKSQLHAEPSPDNRAQMGDDYFNVRALSPPSTAALQDTPREASARSAPNTAQGSAKGVALSSIGASTARPSSSPPVPLSTTRDGRDGQKQPAAGRAIIVRTQLPGGSTQTGIIGENLLLRGRGLSRGGGSASAAGGGNGSSSGGLLVNAAALNADSTSRSSTPKPSRFKSTPVQVPVANASTAVGSAGSLATNSVHRQEVVGEDCTD</sequence>
<dbReference type="PANTHER" id="PTHR12064">
    <property type="entry name" value="METAL TRANSPORTER CNNM"/>
    <property type="match status" value="1"/>
</dbReference>
<dbReference type="GO" id="GO:0010960">
    <property type="term" value="P:magnesium ion homeostasis"/>
    <property type="evidence" value="ECO:0007669"/>
    <property type="project" value="InterPro"/>
</dbReference>
<dbReference type="GeneID" id="37014143"/>
<name>A0A316U9C9_9BASI</name>
<feature type="domain" description="CNNM transmembrane" evidence="4">
    <location>
        <begin position="217"/>
        <end position="401"/>
    </location>
</feature>
<feature type="transmembrane region" description="Helical" evidence="3">
    <location>
        <begin position="224"/>
        <end position="246"/>
    </location>
</feature>
<feature type="region of interest" description="Disordered" evidence="2">
    <location>
        <begin position="808"/>
        <end position="830"/>
    </location>
</feature>
<keyword evidence="1 3" id="KW-1133">Transmembrane helix</keyword>
<gene>
    <name evidence="5" type="ORF">BCV69DRAFT_282575</name>
</gene>
<feature type="compositionally biased region" description="Low complexity" evidence="2">
    <location>
        <begin position="644"/>
        <end position="653"/>
    </location>
</feature>
<feature type="region of interest" description="Disordered" evidence="2">
    <location>
        <begin position="132"/>
        <end position="155"/>
    </location>
</feature>
<reference evidence="5 6" key="1">
    <citation type="journal article" date="2018" name="Mol. Biol. Evol.">
        <title>Broad Genomic Sampling Reveals a Smut Pathogenic Ancestry of the Fungal Clade Ustilaginomycotina.</title>
        <authorList>
            <person name="Kijpornyongpan T."/>
            <person name="Mondo S.J."/>
            <person name="Barry K."/>
            <person name="Sandor L."/>
            <person name="Lee J."/>
            <person name="Lipzen A."/>
            <person name="Pangilinan J."/>
            <person name="LaButti K."/>
            <person name="Hainaut M."/>
            <person name="Henrissat B."/>
            <person name="Grigoriev I.V."/>
            <person name="Spatafora J.W."/>
            <person name="Aime M.C."/>
        </authorList>
    </citation>
    <scope>NUCLEOTIDE SEQUENCE [LARGE SCALE GENOMIC DNA]</scope>
    <source>
        <strain evidence="5 6">MCA 4718</strain>
    </source>
</reference>
<feature type="region of interest" description="Disordered" evidence="2">
    <location>
        <begin position="843"/>
        <end position="872"/>
    </location>
</feature>
<dbReference type="STRING" id="1684307.A0A316U9C9"/>
<dbReference type="InterPro" id="IPR046342">
    <property type="entry name" value="CBS_dom_sf"/>
</dbReference>
<feature type="region of interest" description="Disordered" evidence="2">
    <location>
        <begin position="483"/>
        <end position="532"/>
    </location>
</feature>
<dbReference type="GO" id="GO:0016020">
    <property type="term" value="C:membrane"/>
    <property type="evidence" value="ECO:0007669"/>
    <property type="project" value="UniProtKB-UniRule"/>
</dbReference>
<dbReference type="InterPro" id="IPR045095">
    <property type="entry name" value="ACDP"/>
</dbReference>
<evidence type="ECO:0000256" key="1">
    <source>
        <dbReference type="PROSITE-ProRule" id="PRU01193"/>
    </source>
</evidence>
<feature type="region of interest" description="Disordered" evidence="2">
    <location>
        <begin position="1008"/>
        <end position="1028"/>
    </location>
</feature>
<dbReference type="Pfam" id="PF01595">
    <property type="entry name" value="CNNM"/>
    <property type="match status" value="1"/>
</dbReference>
<dbReference type="AlphaFoldDB" id="A0A316U9C9"/>
<protein>
    <submittedName>
        <fullName evidence="5">DUF21-domain-containing protein</fullName>
    </submittedName>
</protein>
<proteinExistence type="predicted"/>
<dbReference type="OrthoDB" id="5353557at2759"/>